<keyword evidence="4 10" id="KW-0812">Transmembrane</keyword>
<keyword evidence="3 10" id="KW-0716">Sensory transduction</keyword>
<organism evidence="11 12">
    <name type="scientific">Zophobas morio</name>
    <dbReference type="NCBI Taxonomy" id="2755281"/>
    <lineage>
        <taxon>Eukaryota</taxon>
        <taxon>Metazoa</taxon>
        <taxon>Ecdysozoa</taxon>
        <taxon>Arthropoda</taxon>
        <taxon>Hexapoda</taxon>
        <taxon>Insecta</taxon>
        <taxon>Pterygota</taxon>
        <taxon>Neoptera</taxon>
        <taxon>Endopterygota</taxon>
        <taxon>Coleoptera</taxon>
        <taxon>Polyphaga</taxon>
        <taxon>Cucujiformia</taxon>
        <taxon>Tenebrionidae</taxon>
        <taxon>Zophobas</taxon>
    </lineage>
</organism>
<evidence type="ECO:0000256" key="7">
    <source>
        <dbReference type="ARBA" id="ARBA00023136"/>
    </source>
</evidence>
<dbReference type="GO" id="GO:0005549">
    <property type="term" value="F:odorant binding"/>
    <property type="evidence" value="ECO:0007669"/>
    <property type="project" value="InterPro"/>
</dbReference>
<name>A0AA38IXX7_9CUCU</name>
<dbReference type="Proteomes" id="UP001168821">
    <property type="component" value="Unassembled WGS sequence"/>
</dbReference>
<reference evidence="11" key="1">
    <citation type="journal article" date="2023" name="G3 (Bethesda)">
        <title>Whole genome assemblies of Zophobas morio and Tenebrio molitor.</title>
        <authorList>
            <person name="Kaur S."/>
            <person name="Stinson S.A."/>
            <person name="diCenzo G.C."/>
        </authorList>
    </citation>
    <scope>NUCLEOTIDE SEQUENCE</scope>
    <source>
        <strain evidence="11">QUZm001</strain>
    </source>
</reference>
<accession>A0AA38IXX7</accession>
<dbReference type="Pfam" id="PF02949">
    <property type="entry name" value="7tm_6"/>
    <property type="match status" value="1"/>
</dbReference>
<dbReference type="EMBL" id="JALNTZ010000002">
    <property type="protein sequence ID" value="KAJ3663406.1"/>
    <property type="molecule type" value="Genomic_DNA"/>
</dbReference>
<dbReference type="AlphaFoldDB" id="A0AA38IXX7"/>
<evidence type="ECO:0000256" key="2">
    <source>
        <dbReference type="ARBA" id="ARBA00022475"/>
    </source>
</evidence>
<comment type="caution">
    <text evidence="10">Lacks conserved residue(s) required for the propagation of feature annotation.</text>
</comment>
<evidence type="ECO:0000313" key="11">
    <source>
        <dbReference type="EMBL" id="KAJ3663406.1"/>
    </source>
</evidence>
<keyword evidence="12" id="KW-1185">Reference proteome</keyword>
<feature type="transmembrane region" description="Helical" evidence="10">
    <location>
        <begin position="65"/>
        <end position="90"/>
    </location>
</feature>
<feature type="transmembrane region" description="Helical" evidence="10">
    <location>
        <begin position="279"/>
        <end position="301"/>
    </location>
</feature>
<proteinExistence type="inferred from homology"/>
<feature type="transmembrane region" description="Helical" evidence="10">
    <location>
        <begin position="248"/>
        <end position="273"/>
    </location>
</feature>
<dbReference type="GO" id="GO:0005886">
    <property type="term" value="C:plasma membrane"/>
    <property type="evidence" value="ECO:0007669"/>
    <property type="project" value="UniProtKB-SubCell"/>
</dbReference>
<keyword evidence="9 10" id="KW-0807">Transducer</keyword>
<comment type="caution">
    <text evidence="11">The sequence shown here is derived from an EMBL/GenBank/DDBJ whole genome shotgun (WGS) entry which is preliminary data.</text>
</comment>
<evidence type="ECO:0000313" key="12">
    <source>
        <dbReference type="Proteomes" id="UP001168821"/>
    </source>
</evidence>
<keyword evidence="2" id="KW-1003">Cell membrane</keyword>
<dbReference type="InterPro" id="IPR004117">
    <property type="entry name" value="7tm6_olfct_rcpt"/>
</dbReference>
<dbReference type="GO" id="GO:0004984">
    <property type="term" value="F:olfactory receptor activity"/>
    <property type="evidence" value="ECO:0007669"/>
    <property type="project" value="InterPro"/>
</dbReference>
<keyword evidence="6 10" id="KW-1133">Transmembrane helix</keyword>
<evidence type="ECO:0000256" key="10">
    <source>
        <dbReference type="RuleBase" id="RU351113"/>
    </source>
</evidence>
<feature type="transmembrane region" description="Helical" evidence="10">
    <location>
        <begin position="129"/>
        <end position="148"/>
    </location>
</feature>
<sequence>MPKFDWTSTASINFSVLRGVGLWPHGDGSYKINLYTVYALFNAIVLIGLHNFSQVMNIFYVYSDLTALTATCFILTTNMLAVAKMCFFARNVNDMKDLLKTLNGEQFQPKSPHQIQLVQPLLRRWKTSYIVYSCYVSFNMSLWVFGPLSNEGHQLIMPAWYPFDIQKSPNYELTYIYQAICFTYLTTANVNVDTVTYALFMYICTQCDILCDDLSNLSGKQEDFNEKFIKCVQHHKTILSFAKKTNSLFNMIILGQFATSTMALALTMFQLSLVDTFDAAAVVGVFYIVGLSMQLFLYCWFGNEVETKSSHIPYAVYSSQWVDVSLKVKNNLLILGGRCQRPLKITAINLFDLSLNTFVTILRSAWSYFAVLHSVNTQ</sequence>
<keyword evidence="5 10" id="KW-0552">Olfaction</keyword>
<evidence type="ECO:0000256" key="8">
    <source>
        <dbReference type="ARBA" id="ARBA00023170"/>
    </source>
</evidence>
<comment type="similarity">
    <text evidence="10">Belongs to the insect chemoreceptor superfamily. Heteromeric odorant receptor channel (TC 1.A.69) family.</text>
</comment>
<dbReference type="PANTHER" id="PTHR21137">
    <property type="entry name" value="ODORANT RECEPTOR"/>
    <property type="match status" value="1"/>
</dbReference>
<evidence type="ECO:0000256" key="6">
    <source>
        <dbReference type="ARBA" id="ARBA00022989"/>
    </source>
</evidence>
<dbReference type="GO" id="GO:0007165">
    <property type="term" value="P:signal transduction"/>
    <property type="evidence" value="ECO:0007669"/>
    <property type="project" value="UniProtKB-KW"/>
</dbReference>
<feature type="transmembrane region" description="Helical" evidence="10">
    <location>
        <begin position="32"/>
        <end position="53"/>
    </location>
</feature>
<comment type="subcellular location">
    <subcellularLocation>
        <location evidence="1 10">Cell membrane</location>
        <topology evidence="1 10">Multi-pass membrane protein</topology>
    </subcellularLocation>
</comment>
<keyword evidence="8 10" id="KW-0675">Receptor</keyword>
<evidence type="ECO:0000256" key="9">
    <source>
        <dbReference type="ARBA" id="ARBA00023224"/>
    </source>
</evidence>
<gene>
    <name evidence="11" type="ORF">Zmor_007672</name>
</gene>
<dbReference type="PANTHER" id="PTHR21137:SF35">
    <property type="entry name" value="ODORANT RECEPTOR 19A-RELATED"/>
    <property type="match status" value="1"/>
</dbReference>
<evidence type="ECO:0000256" key="1">
    <source>
        <dbReference type="ARBA" id="ARBA00004651"/>
    </source>
</evidence>
<keyword evidence="7 10" id="KW-0472">Membrane</keyword>
<evidence type="ECO:0000256" key="4">
    <source>
        <dbReference type="ARBA" id="ARBA00022692"/>
    </source>
</evidence>
<evidence type="ECO:0000256" key="5">
    <source>
        <dbReference type="ARBA" id="ARBA00022725"/>
    </source>
</evidence>
<evidence type="ECO:0000256" key="3">
    <source>
        <dbReference type="ARBA" id="ARBA00022606"/>
    </source>
</evidence>
<protein>
    <recommendedName>
        <fullName evidence="10">Odorant receptor</fullName>
    </recommendedName>
</protein>